<protein>
    <submittedName>
        <fullName evidence="1">Uncharacterized protein</fullName>
    </submittedName>
</protein>
<keyword evidence="2" id="KW-1185">Reference proteome</keyword>
<evidence type="ECO:0000313" key="2">
    <source>
        <dbReference type="Proteomes" id="UP000244773"/>
    </source>
</evidence>
<gene>
    <name evidence="1" type="ORF">TetV_137</name>
</gene>
<reference evidence="1" key="1">
    <citation type="journal article" date="2018" name="Virology">
        <title>A giant virus infecting green algae encodes key fermentation genes.</title>
        <authorList>
            <person name="Schvarcz C.R."/>
            <person name="Steward G.F."/>
        </authorList>
    </citation>
    <scope>NUCLEOTIDE SEQUENCE [LARGE SCALE GENOMIC DNA]</scope>
</reference>
<dbReference type="EMBL" id="KY322437">
    <property type="protein sequence ID" value="AUF82229.1"/>
    <property type="molecule type" value="Genomic_DNA"/>
</dbReference>
<dbReference type="Proteomes" id="UP000244773">
    <property type="component" value="Segment"/>
</dbReference>
<name>A0A2P0VN97_9VIRU</name>
<sequence>MMNNTSNDKMPQNMVDTLQNEIDQLKTENRLLKKHLMYYLSEKNEQLLIDVKQIMATNTDLTMHLEELNKSIKELY</sequence>
<organism evidence="1">
    <name type="scientific">Tetraselmis virus 1</name>
    <dbReference type="NCBI Taxonomy" id="2060617"/>
    <lineage>
        <taxon>Viruses</taxon>
        <taxon>Varidnaviria</taxon>
        <taxon>Bamfordvirae</taxon>
        <taxon>Nucleocytoviricota</taxon>
        <taxon>Megaviricetes</taxon>
        <taxon>Imitervirales</taxon>
        <taxon>Allomimiviridae</taxon>
        <taxon>Oceanusvirus</taxon>
        <taxon>Oceanusvirus kaneohense</taxon>
    </lineage>
</organism>
<evidence type="ECO:0000313" key="1">
    <source>
        <dbReference type="EMBL" id="AUF82229.1"/>
    </source>
</evidence>
<proteinExistence type="predicted"/>
<accession>A0A2P0VN97</accession>